<evidence type="ECO:0000313" key="1">
    <source>
        <dbReference type="EMBL" id="PRC92653.1"/>
    </source>
</evidence>
<protein>
    <submittedName>
        <fullName evidence="1">Methyltransferase domain</fullName>
    </submittedName>
</protein>
<dbReference type="AlphaFoldDB" id="A0A2S9GY59"/>
<dbReference type="Gene3D" id="3.40.50.150">
    <property type="entry name" value="Vaccinia Virus protein VP39"/>
    <property type="match status" value="1"/>
</dbReference>
<name>A0A2S9GY59_9BURK</name>
<proteinExistence type="predicted"/>
<dbReference type="Proteomes" id="UP000237839">
    <property type="component" value="Unassembled WGS sequence"/>
</dbReference>
<gene>
    <name evidence="1" type="ORF">S2091_2708</name>
</gene>
<keyword evidence="2" id="KW-1185">Reference proteome</keyword>
<dbReference type="InterPro" id="IPR029063">
    <property type="entry name" value="SAM-dependent_MTases_sf"/>
</dbReference>
<keyword evidence="1" id="KW-0489">Methyltransferase</keyword>
<sequence>MNQKLILDPCCGSRMFWFDKSNPNVLFGDIRNEKHILCDGRELNIAPDVEIDFRNMDFDNNSFKLVVFDPPHLVRAGESGWIGKKYGILQADWKDHLRLGFSECFRVLANDGILIFKWNETQIKVSEILALTPEIPLFGHKSGKNSGTHWICFMKGNS</sequence>
<dbReference type="SUPFAM" id="SSF53335">
    <property type="entry name" value="S-adenosyl-L-methionine-dependent methyltransferases"/>
    <property type="match status" value="1"/>
</dbReference>
<evidence type="ECO:0000313" key="2">
    <source>
        <dbReference type="Proteomes" id="UP000237839"/>
    </source>
</evidence>
<accession>A0A2S9GY59</accession>
<dbReference type="OrthoDB" id="8781114at2"/>
<dbReference type="GO" id="GO:0008168">
    <property type="term" value="F:methyltransferase activity"/>
    <property type="evidence" value="ECO:0007669"/>
    <property type="project" value="UniProtKB-KW"/>
</dbReference>
<dbReference type="EMBL" id="PUGF01000012">
    <property type="protein sequence ID" value="PRC92653.1"/>
    <property type="molecule type" value="Genomic_DNA"/>
</dbReference>
<reference evidence="1 2" key="1">
    <citation type="submission" date="2018-02" db="EMBL/GenBank/DDBJ databases">
        <title>Solimicrobium silvestre gen. nov., sp. nov., isolated from alpine forest soil.</title>
        <authorList>
            <person name="Margesin R."/>
            <person name="Albuquerque L."/>
            <person name="Zhang D.-C."/>
            <person name="Froufe H.J.C."/>
            <person name="Severino R."/>
            <person name="Roxo I."/>
            <person name="Egas C."/>
            <person name="Da Costa M.S."/>
        </authorList>
    </citation>
    <scope>NUCLEOTIDE SEQUENCE [LARGE SCALE GENOMIC DNA]</scope>
    <source>
        <strain evidence="1 2">S20-91</strain>
    </source>
</reference>
<dbReference type="GO" id="GO:0032259">
    <property type="term" value="P:methylation"/>
    <property type="evidence" value="ECO:0007669"/>
    <property type="project" value="UniProtKB-KW"/>
</dbReference>
<dbReference type="RefSeq" id="WP_105532464.1">
    <property type="nucleotide sequence ID" value="NZ_PUGF01000012.1"/>
</dbReference>
<organism evidence="1 2">
    <name type="scientific">Solimicrobium silvestre</name>
    <dbReference type="NCBI Taxonomy" id="2099400"/>
    <lineage>
        <taxon>Bacteria</taxon>
        <taxon>Pseudomonadati</taxon>
        <taxon>Pseudomonadota</taxon>
        <taxon>Betaproteobacteria</taxon>
        <taxon>Burkholderiales</taxon>
        <taxon>Oxalobacteraceae</taxon>
        <taxon>Solimicrobium</taxon>
    </lineage>
</organism>
<keyword evidence="1" id="KW-0808">Transferase</keyword>
<comment type="caution">
    <text evidence="1">The sequence shown here is derived from an EMBL/GenBank/DDBJ whole genome shotgun (WGS) entry which is preliminary data.</text>
</comment>